<dbReference type="GO" id="GO:0016020">
    <property type="term" value="C:membrane"/>
    <property type="evidence" value="ECO:0007669"/>
    <property type="project" value="UniProtKB-SubCell"/>
</dbReference>
<evidence type="ECO:0000256" key="4">
    <source>
        <dbReference type="ARBA" id="ARBA00022968"/>
    </source>
</evidence>
<evidence type="ECO:0000256" key="3">
    <source>
        <dbReference type="ARBA" id="ARBA00022692"/>
    </source>
</evidence>
<reference evidence="8 9" key="1">
    <citation type="journal article" date="2018" name="Mol. Biol. Evol.">
        <title>Broad Genomic Sampling Reveals a Smut Pathogenic Ancestry of the Fungal Clade Ustilaginomycotina.</title>
        <authorList>
            <person name="Kijpornyongpan T."/>
            <person name="Mondo S.J."/>
            <person name="Barry K."/>
            <person name="Sandor L."/>
            <person name="Lee J."/>
            <person name="Lipzen A."/>
            <person name="Pangilinan J."/>
            <person name="LaButti K."/>
            <person name="Hainaut M."/>
            <person name="Henrissat B."/>
            <person name="Grigoriev I.V."/>
            <person name="Spatafora J.W."/>
            <person name="Aime M.C."/>
        </authorList>
    </citation>
    <scope>NUCLEOTIDE SEQUENCE [LARGE SCALE GENOMIC DNA]</scope>
    <source>
        <strain evidence="8 9">MCA 4718</strain>
    </source>
</reference>
<protein>
    <recommendedName>
        <fullName evidence="10">Apple domain-containing protein</fullName>
    </recommendedName>
</protein>
<evidence type="ECO:0008006" key="10">
    <source>
        <dbReference type="Google" id="ProtNLM"/>
    </source>
</evidence>
<dbReference type="EMBL" id="KZ819326">
    <property type="protein sequence ID" value="PWN20869.1"/>
    <property type="molecule type" value="Genomic_DNA"/>
</dbReference>
<evidence type="ECO:0000313" key="9">
    <source>
        <dbReference type="Proteomes" id="UP000245942"/>
    </source>
</evidence>
<dbReference type="RefSeq" id="XP_025348029.1">
    <property type="nucleotide sequence ID" value="XM_025491133.1"/>
</dbReference>
<dbReference type="InterPro" id="IPR026050">
    <property type="entry name" value="C1GALT1/C1GALT1_chp1"/>
</dbReference>
<dbReference type="OrthoDB" id="414175at2759"/>
<dbReference type="GeneID" id="37012867"/>
<accession>A0A316U6L6</accession>
<evidence type="ECO:0000256" key="1">
    <source>
        <dbReference type="ARBA" id="ARBA00004606"/>
    </source>
</evidence>
<gene>
    <name evidence="8" type="ORF">BCV69DRAFT_277036</name>
</gene>
<evidence type="ECO:0000256" key="6">
    <source>
        <dbReference type="ARBA" id="ARBA00023136"/>
    </source>
</evidence>
<keyword evidence="4" id="KW-0735">Signal-anchor</keyword>
<feature type="transmembrane region" description="Helical" evidence="7">
    <location>
        <begin position="37"/>
        <end position="56"/>
    </location>
</feature>
<proteinExistence type="inferred from homology"/>
<comment type="similarity">
    <text evidence="2">Belongs to the glycosyltransferase 31 family. Beta3-Gal-T subfamily.</text>
</comment>
<evidence type="ECO:0000256" key="5">
    <source>
        <dbReference type="ARBA" id="ARBA00022989"/>
    </source>
</evidence>
<evidence type="ECO:0000256" key="2">
    <source>
        <dbReference type="ARBA" id="ARBA00006462"/>
    </source>
</evidence>
<dbReference type="PANTHER" id="PTHR23033">
    <property type="entry name" value="BETA1,3-GALACTOSYLTRANSFERASE"/>
    <property type="match status" value="1"/>
</dbReference>
<keyword evidence="9" id="KW-1185">Reference proteome</keyword>
<organism evidence="8 9">
    <name type="scientific">Pseudomicrostroma glucosiphilum</name>
    <dbReference type="NCBI Taxonomy" id="1684307"/>
    <lineage>
        <taxon>Eukaryota</taxon>
        <taxon>Fungi</taxon>
        <taxon>Dikarya</taxon>
        <taxon>Basidiomycota</taxon>
        <taxon>Ustilaginomycotina</taxon>
        <taxon>Exobasidiomycetes</taxon>
        <taxon>Microstromatales</taxon>
        <taxon>Microstromatales incertae sedis</taxon>
        <taxon>Pseudomicrostroma</taxon>
    </lineage>
</organism>
<evidence type="ECO:0000256" key="7">
    <source>
        <dbReference type="SAM" id="Phobius"/>
    </source>
</evidence>
<dbReference type="PANTHER" id="PTHR23033:SF47">
    <property type="entry name" value="APPLE DOMAIN-CONTAINING PROTEIN-RELATED"/>
    <property type="match status" value="1"/>
</dbReference>
<keyword evidence="3 7" id="KW-0812">Transmembrane</keyword>
<evidence type="ECO:0000313" key="8">
    <source>
        <dbReference type="EMBL" id="PWN20869.1"/>
    </source>
</evidence>
<comment type="subcellular location">
    <subcellularLocation>
        <location evidence="1">Membrane</location>
        <topology evidence="1">Single-pass type II membrane protein</topology>
    </subcellularLocation>
</comment>
<dbReference type="AlphaFoldDB" id="A0A316U6L6"/>
<keyword evidence="5 7" id="KW-1133">Transmembrane helix</keyword>
<dbReference type="Proteomes" id="UP000245942">
    <property type="component" value="Unassembled WGS sequence"/>
</dbReference>
<sequence>MSSEEDFDMPLLAADSRARYEWANSEKTKRRRPVARLFVKLSLALYVMVTAVLLMGQVPNPWSPAEPSPPPAERRFEESLLLTLKTGSAVLYNRSPVQLMHLSASRKAPANETRWHEYIPNQLFYSDAEEWVGDVHIRDVLQTVAKDPARPGDVFDEYRRLHSSLSNHQDPSASSKRGSESRGWELDKYKFLPLHADAARRFPDVKYTVSVEADTFLFWNQLVKWLKERDREGKGADELKMWGNGNLLAASLADLEYIMGRPSWWQDISFAHGGSGYVISRGVVQSTFGSDAQFENNATFLSYLDDSCCGDAVLAQALQERLPGWIPPYDESEPRFIGESPALFNFVPHQWCEAVFTLHGITAFDYVRLDRFRRTVEPLLAEDDYIRRADLWEALMPIFLRDPPLPLGQDPSGGLSIVTLDDETTAEECHEACVVTPTDDGECLMWTFDNSASTCYRSPTVYIGQGKVDFTTGYHKQRIDAMRASHDCSGRLGNIASLMAESHVA</sequence>
<name>A0A316U6L6_9BASI</name>
<keyword evidence="6 7" id="KW-0472">Membrane</keyword>
<dbReference type="Gene3D" id="3.90.550.50">
    <property type="match status" value="1"/>
</dbReference>